<sequence length="101" mass="10182">MNPISVEPTTLTSVAATHATVASDIDSVVSRADLDAIALGVVFGIIGTEFAATAQSATHRYRELVGAMAQGSHRIAHDVGAAGAAYRTTDEDAGTGIAATV</sequence>
<dbReference type="Proteomes" id="UP001206895">
    <property type="component" value="Unassembled WGS sequence"/>
</dbReference>
<gene>
    <name evidence="1" type="ORF">LX13_000132</name>
</gene>
<proteinExistence type="predicted"/>
<comment type="caution">
    <text evidence="1">The sequence shown here is derived from an EMBL/GenBank/DDBJ whole genome shotgun (WGS) entry which is preliminary data.</text>
</comment>
<evidence type="ECO:0000313" key="2">
    <source>
        <dbReference type="Proteomes" id="UP001206895"/>
    </source>
</evidence>
<organism evidence="1 2">
    <name type="scientific">Williamsia maris</name>
    <dbReference type="NCBI Taxonomy" id="72806"/>
    <lineage>
        <taxon>Bacteria</taxon>
        <taxon>Bacillati</taxon>
        <taxon>Actinomycetota</taxon>
        <taxon>Actinomycetes</taxon>
        <taxon>Mycobacteriales</taxon>
        <taxon>Nocardiaceae</taxon>
        <taxon>Williamsia</taxon>
    </lineage>
</organism>
<keyword evidence="2" id="KW-1185">Reference proteome</keyword>
<dbReference type="RefSeq" id="WP_253659401.1">
    <property type="nucleotide sequence ID" value="NZ_BAAAJQ010000001.1"/>
</dbReference>
<name>A0ABT1H7T4_9NOCA</name>
<dbReference type="InterPro" id="IPR022536">
    <property type="entry name" value="EspC"/>
</dbReference>
<evidence type="ECO:0000313" key="1">
    <source>
        <dbReference type="EMBL" id="MCP2174325.1"/>
    </source>
</evidence>
<protein>
    <submittedName>
        <fullName evidence="1">Excreted virulence factor EspC, type VII ESX diderm</fullName>
    </submittedName>
</protein>
<dbReference type="EMBL" id="JAMTCJ010000001">
    <property type="protein sequence ID" value="MCP2174325.1"/>
    <property type="molecule type" value="Genomic_DNA"/>
</dbReference>
<accession>A0ABT1H7T4</accession>
<reference evidence="1 2" key="1">
    <citation type="submission" date="2022-06" db="EMBL/GenBank/DDBJ databases">
        <title>Genomic Encyclopedia of Archaeal and Bacterial Type Strains, Phase II (KMG-II): from individual species to whole genera.</title>
        <authorList>
            <person name="Goeker M."/>
        </authorList>
    </citation>
    <scope>NUCLEOTIDE SEQUENCE [LARGE SCALE GENOMIC DNA]</scope>
    <source>
        <strain evidence="1 2">DSM 44693</strain>
    </source>
</reference>
<dbReference type="Pfam" id="PF10824">
    <property type="entry name" value="T7SS_ESX_EspC"/>
    <property type="match status" value="1"/>
</dbReference>